<proteinExistence type="predicted"/>
<keyword evidence="1" id="KW-0067">ATP-binding</keyword>
<comment type="caution">
    <text evidence="1">The sequence shown here is derived from an EMBL/GenBank/DDBJ whole genome shotgun (WGS) entry which is preliminary data.</text>
</comment>
<reference evidence="1 2" key="1">
    <citation type="submission" date="2020-02" db="EMBL/GenBank/DDBJ databases">
        <authorList>
            <person name="Sun Q."/>
        </authorList>
    </citation>
    <scope>NUCLEOTIDE SEQUENCE [LARGE SCALE GENOMIC DNA]</scope>
    <source>
        <strain evidence="1 2">YIM 13062</strain>
    </source>
</reference>
<sequence length="39" mass="4463">MTTIPFKKPGVTFSEETVAIPSDHMSKWFTLRHTRSIKG</sequence>
<gene>
    <name evidence="1" type="ORF">GTW58_13345</name>
</gene>
<dbReference type="Proteomes" id="UP000521379">
    <property type="component" value="Unassembled WGS sequence"/>
</dbReference>
<protein>
    <submittedName>
        <fullName evidence="1">ABC transporter ATP-binding protein</fullName>
    </submittedName>
</protein>
<evidence type="ECO:0000313" key="2">
    <source>
        <dbReference type="Proteomes" id="UP000521379"/>
    </source>
</evidence>
<organism evidence="1 2">
    <name type="scientific">Kocuria subflava</name>
    <dbReference type="NCBI Taxonomy" id="1736139"/>
    <lineage>
        <taxon>Bacteria</taxon>
        <taxon>Bacillati</taxon>
        <taxon>Actinomycetota</taxon>
        <taxon>Actinomycetes</taxon>
        <taxon>Micrococcales</taxon>
        <taxon>Micrococcaceae</taxon>
        <taxon>Kocuria</taxon>
    </lineage>
</organism>
<dbReference type="GO" id="GO:0005524">
    <property type="term" value="F:ATP binding"/>
    <property type="evidence" value="ECO:0007669"/>
    <property type="project" value="UniProtKB-KW"/>
</dbReference>
<dbReference type="AlphaFoldDB" id="A0A846TR16"/>
<name>A0A846TR16_9MICC</name>
<dbReference type="EMBL" id="JAAVUN010000130">
    <property type="protein sequence ID" value="NKE10883.1"/>
    <property type="molecule type" value="Genomic_DNA"/>
</dbReference>
<keyword evidence="1" id="KW-0547">Nucleotide-binding</keyword>
<accession>A0A846TR16</accession>
<evidence type="ECO:0000313" key="1">
    <source>
        <dbReference type="EMBL" id="NKE10883.1"/>
    </source>
</evidence>
<keyword evidence="2" id="KW-1185">Reference proteome</keyword>
<feature type="non-terminal residue" evidence="1">
    <location>
        <position position="39"/>
    </location>
</feature>